<dbReference type="InParanoid" id="G4TPL4"/>
<evidence type="ECO:0000256" key="1">
    <source>
        <dbReference type="SAM" id="Phobius"/>
    </source>
</evidence>
<keyword evidence="1" id="KW-0812">Transmembrane</keyword>
<dbReference type="EMBL" id="CAFZ01000213">
    <property type="protein sequence ID" value="CCA73257.1"/>
    <property type="molecule type" value="Genomic_DNA"/>
</dbReference>
<keyword evidence="3" id="KW-1185">Reference proteome</keyword>
<organism evidence="2 3">
    <name type="scientific">Serendipita indica (strain DSM 11827)</name>
    <name type="common">Root endophyte fungus</name>
    <name type="synonym">Piriformospora indica</name>
    <dbReference type="NCBI Taxonomy" id="1109443"/>
    <lineage>
        <taxon>Eukaryota</taxon>
        <taxon>Fungi</taxon>
        <taxon>Dikarya</taxon>
        <taxon>Basidiomycota</taxon>
        <taxon>Agaricomycotina</taxon>
        <taxon>Agaricomycetes</taxon>
        <taxon>Sebacinales</taxon>
        <taxon>Serendipitaceae</taxon>
        <taxon>Serendipita</taxon>
    </lineage>
</organism>
<dbReference type="Proteomes" id="UP000007148">
    <property type="component" value="Unassembled WGS sequence"/>
</dbReference>
<dbReference type="AlphaFoldDB" id="G4TPL4"/>
<keyword evidence="1" id="KW-0472">Membrane</keyword>
<gene>
    <name evidence="2" type="ORF">PIIN_07212</name>
</gene>
<protein>
    <submittedName>
        <fullName evidence="2">Uncharacterized protein</fullName>
    </submittedName>
</protein>
<proteinExistence type="predicted"/>
<comment type="caution">
    <text evidence="2">The sequence shown here is derived from an EMBL/GenBank/DDBJ whole genome shotgun (WGS) entry which is preliminary data.</text>
</comment>
<name>G4TPL4_SERID</name>
<keyword evidence="1" id="KW-1133">Transmembrane helix</keyword>
<evidence type="ECO:0000313" key="3">
    <source>
        <dbReference type="Proteomes" id="UP000007148"/>
    </source>
</evidence>
<feature type="transmembrane region" description="Helical" evidence="1">
    <location>
        <begin position="12"/>
        <end position="32"/>
    </location>
</feature>
<dbReference type="HOGENOM" id="CLU_1540662_0_0_1"/>
<sequence length="174" mass="19653">MPPEGTGLSVSFIIIGTLAGFISGLYVCLLLARRYGSTPYSAFRHWLALELQDWFHSPPILYHCVALKTPTSSWTKGGQRHGMSKGMGTPRTWLPLALEEDEATVEAEDMSNAQPNRKAPWRWRRRTYEHGTRTTEEKRYIISAVIRMPSNEMKDYVPSAHDDGLFVGTMGFSC</sequence>
<evidence type="ECO:0000313" key="2">
    <source>
        <dbReference type="EMBL" id="CCA73257.1"/>
    </source>
</evidence>
<accession>G4TPL4</accession>
<reference evidence="2 3" key="1">
    <citation type="journal article" date="2011" name="PLoS Pathog.">
        <title>Endophytic Life Strategies Decoded by Genome and Transcriptome Analyses of the Mutualistic Root Symbiont Piriformospora indica.</title>
        <authorList>
            <person name="Zuccaro A."/>
            <person name="Lahrmann U."/>
            <person name="Guldener U."/>
            <person name="Langen G."/>
            <person name="Pfiffi S."/>
            <person name="Biedenkopf D."/>
            <person name="Wong P."/>
            <person name="Samans B."/>
            <person name="Grimm C."/>
            <person name="Basiewicz M."/>
            <person name="Murat C."/>
            <person name="Martin F."/>
            <person name="Kogel K.H."/>
        </authorList>
    </citation>
    <scope>NUCLEOTIDE SEQUENCE [LARGE SCALE GENOMIC DNA]</scope>
    <source>
        <strain evidence="2 3">DSM 11827</strain>
    </source>
</reference>